<dbReference type="Gene3D" id="3.90.550.50">
    <property type="match status" value="1"/>
</dbReference>
<evidence type="ECO:0000256" key="8">
    <source>
        <dbReference type="ARBA" id="ARBA00023034"/>
    </source>
</evidence>
<sequence length="309" mass="35590">MRCRFRRRFLSVLGGGILLIFAIVIMGFDGRQRARKRSWNIEMPVLLQTAKFPTDGSILVCVPSAPGNFDKRQAIRDTWATTRTIRVVFFVGVPNGTRAKYHQRVIEAEHESFDDIVQVGFSDTYRNLTLKVISLMLWASEHRWPDRRLIVKADDDTFVNTPLLLSYLDHFTNGNIYGLYQDTYTVPRCNVSACKKWGLTYHEFPSNIFPPHVRGAMYILTEMALERLLKYLFDPPFLYIEDIYITGLVAGRAGVPVCSLPSGLKIVATSPTKSTVFILNKGLLSQHYCQPQHHRDFWKRVRKNLPYKN</sequence>
<evidence type="ECO:0000313" key="12">
    <source>
        <dbReference type="Proteomes" id="UP000594260"/>
    </source>
</evidence>
<comment type="subcellular location">
    <subcellularLocation>
        <location evidence="1 10">Golgi apparatus membrane</location>
        <topology evidence="1 10">Single-pass type II membrane protein</topology>
    </subcellularLocation>
</comment>
<dbReference type="Proteomes" id="UP000594260">
    <property type="component" value="Unplaced"/>
</dbReference>
<comment type="similarity">
    <text evidence="2 10">Belongs to the glycosyltransferase 31 family.</text>
</comment>
<evidence type="ECO:0000256" key="6">
    <source>
        <dbReference type="ARBA" id="ARBA00022968"/>
    </source>
</evidence>
<keyword evidence="3 10" id="KW-0328">Glycosyltransferase</keyword>
<evidence type="ECO:0000256" key="10">
    <source>
        <dbReference type="RuleBase" id="RU363063"/>
    </source>
</evidence>
<dbReference type="EC" id="2.4.1.-" evidence="10"/>
<reference evidence="11" key="1">
    <citation type="submission" date="2021-01" db="UniProtKB">
        <authorList>
            <consortium name="EnsemblMetazoa"/>
        </authorList>
    </citation>
    <scope>IDENTIFICATION</scope>
</reference>
<keyword evidence="6 10" id="KW-0735">Signal-anchor</keyword>
<keyword evidence="7 10" id="KW-1133">Transmembrane helix</keyword>
<keyword evidence="5 10" id="KW-0812">Transmembrane</keyword>
<evidence type="ECO:0000256" key="7">
    <source>
        <dbReference type="ARBA" id="ARBA00022989"/>
    </source>
</evidence>
<keyword evidence="4" id="KW-0808">Transferase</keyword>
<dbReference type="GO" id="GO:0016758">
    <property type="term" value="F:hexosyltransferase activity"/>
    <property type="evidence" value="ECO:0007669"/>
    <property type="project" value="InterPro"/>
</dbReference>
<evidence type="ECO:0000256" key="3">
    <source>
        <dbReference type="ARBA" id="ARBA00022676"/>
    </source>
</evidence>
<dbReference type="KEGG" id="vde:111249712"/>
<keyword evidence="8 10" id="KW-0333">Golgi apparatus</keyword>
<dbReference type="OMA" id="ENATINM"/>
<keyword evidence="9 10" id="KW-0472">Membrane</keyword>
<accession>A0A7M7K011</accession>
<dbReference type="GO" id="GO:0000139">
    <property type="term" value="C:Golgi membrane"/>
    <property type="evidence" value="ECO:0007669"/>
    <property type="project" value="UniProtKB-SubCell"/>
</dbReference>
<evidence type="ECO:0000256" key="9">
    <source>
        <dbReference type="ARBA" id="ARBA00023136"/>
    </source>
</evidence>
<dbReference type="GO" id="GO:0006493">
    <property type="term" value="P:protein O-linked glycosylation"/>
    <property type="evidence" value="ECO:0007669"/>
    <property type="project" value="TreeGrafter"/>
</dbReference>
<evidence type="ECO:0000313" key="11">
    <source>
        <dbReference type="EnsemblMetazoa" id="XP_022659683"/>
    </source>
</evidence>
<dbReference type="InParanoid" id="A0A7M7K011"/>
<dbReference type="OrthoDB" id="115198at2759"/>
<dbReference type="AlphaFoldDB" id="A0A7M7K011"/>
<dbReference type="PANTHER" id="PTHR11214:SF3">
    <property type="entry name" value="BETA-1,3-GALACTOSYLTRANSFERASE 6"/>
    <property type="match status" value="1"/>
</dbReference>
<dbReference type="EnsemblMetazoa" id="XM_022803948">
    <property type="protein sequence ID" value="XP_022659683"/>
    <property type="gene ID" value="LOC111249712"/>
</dbReference>
<dbReference type="Pfam" id="PF01762">
    <property type="entry name" value="Galactosyl_T"/>
    <property type="match status" value="1"/>
</dbReference>
<dbReference type="RefSeq" id="XP_022659683.1">
    <property type="nucleotide sequence ID" value="XM_022803948.1"/>
</dbReference>
<organism evidence="11 12">
    <name type="scientific">Varroa destructor</name>
    <name type="common">Honeybee mite</name>
    <dbReference type="NCBI Taxonomy" id="109461"/>
    <lineage>
        <taxon>Eukaryota</taxon>
        <taxon>Metazoa</taxon>
        <taxon>Ecdysozoa</taxon>
        <taxon>Arthropoda</taxon>
        <taxon>Chelicerata</taxon>
        <taxon>Arachnida</taxon>
        <taxon>Acari</taxon>
        <taxon>Parasitiformes</taxon>
        <taxon>Mesostigmata</taxon>
        <taxon>Gamasina</taxon>
        <taxon>Dermanyssoidea</taxon>
        <taxon>Varroidae</taxon>
        <taxon>Varroa</taxon>
    </lineage>
</organism>
<protein>
    <recommendedName>
        <fullName evidence="10">Hexosyltransferase</fullName>
        <ecNumber evidence="10">2.4.1.-</ecNumber>
    </recommendedName>
</protein>
<dbReference type="GeneID" id="111249712"/>
<name>A0A7M7K011_VARDE</name>
<proteinExistence type="inferred from homology"/>
<evidence type="ECO:0000256" key="1">
    <source>
        <dbReference type="ARBA" id="ARBA00004323"/>
    </source>
</evidence>
<keyword evidence="12" id="KW-1185">Reference proteome</keyword>
<dbReference type="InterPro" id="IPR002659">
    <property type="entry name" value="Glyco_trans_31"/>
</dbReference>
<evidence type="ECO:0000256" key="2">
    <source>
        <dbReference type="ARBA" id="ARBA00008661"/>
    </source>
</evidence>
<evidence type="ECO:0000256" key="5">
    <source>
        <dbReference type="ARBA" id="ARBA00022692"/>
    </source>
</evidence>
<evidence type="ECO:0000256" key="4">
    <source>
        <dbReference type="ARBA" id="ARBA00022679"/>
    </source>
</evidence>
<feature type="transmembrane region" description="Helical" evidence="10">
    <location>
        <begin position="9"/>
        <end position="28"/>
    </location>
</feature>
<dbReference type="PANTHER" id="PTHR11214">
    <property type="entry name" value="BETA-1,3-N-ACETYLGLUCOSAMINYLTRANSFERASE"/>
    <property type="match status" value="1"/>
</dbReference>